<protein>
    <submittedName>
        <fullName evidence="2">Uncharacterized protein</fullName>
    </submittedName>
</protein>
<evidence type="ECO:0000313" key="3">
    <source>
        <dbReference type="Proteomes" id="UP000016496"/>
    </source>
</evidence>
<dbReference type="HOGENOM" id="CLU_2056670_0_0_10"/>
<comment type="caution">
    <text evidence="2">The sequence shown here is derived from an EMBL/GenBank/DDBJ whole genome shotgun (WGS) entry which is preliminary data.</text>
</comment>
<dbReference type="EMBL" id="AWSV01000027">
    <property type="protein sequence ID" value="ERI88617.1"/>
    <property type="molecule type" value="Genomic_DNA"/>
</dbReference>
<proteinExistence type="predicted"/>
<dbReference type="PATRIC" id="fig|1321819.3.peg.372"/>
<organism evidence="2 3">
    <name type="scientific">Bacteroides pyogenes F0041</name>
    <dbReference type="NCBI Taxonomy" id="1321819"/>
    <lineage>
        <taxon>Bacteria</taxon>
        <taxon>Pseudomonadati</taxon>
        <taxon>Bacteroidota</taxon>
        <taxon>Bacteroidia</taxon>
        <taxon>Bacteroidales</taxon>
        <taxon>Bacteroidaceae</taxon>
        <taxon>Bacteroides</taxon>
    </lineage>
</organism>
<evidence type="ECO:0000256" key="1">
    <source>
        <dbReference type="SAM" id="MobiDB-lite"/>
    </source>
</evidence>
<dbReference type="AlphaFoldDB" id="U2E391"/>
<dbReference type="RefSeq" id="WP_021646558.1">
    <property type="nucleotide sequence ID" value="NZ_KE993150.1"/>
</dbReference>
<accession>U2E391</accession>
<gene>
    <name evidence="2" type="ORF">HMPREF1981_00397</name>
</gene>
<feature type="compositionally biased region" description="Basic and acidic residues" evidence="1">
    <location>
        <begin position="66"/>
        <end position="81"/>
    </location>
</feature>
<feature type="region of interest" description="Disordered" evidence="1">
    <location>
        <begin position="43"/>
        <end position="83"/>
    </location>
</feature>
<reference evidence="2 3" key="1">
    <citation type="submission" date="2013-08" db="EMBL/GenBank/DDBJ databases">
        <authorList>
            <person name="Weinstock G."/>
            <person name="Sodergren E."/>
            <person name="Wylie T."/>
            <person name="Fulton L."/>
            <person name="Fulton R."/>
            <person name="Fronick C."/>
            <person name="O'Laughlin M."/>
            <person name="Godfrey J."/>
            <person name="Miner T."/>
            <person name="Herter B."/>
            <person name="Appelbaum E."/>
            <person name="Cordes M."/>
            <person name="Lek S."/>
            <person name="Wollam A."/>
            <person name="Pepin K.H."/>
            <person name="Palsikar V.B."/>
            <person name="Mitreva M."/>
            <person name="Wilson R.K."/>
        </authorList>
    </citation>
    <scope>NUCLEOTIDE SEQUENCE [LARGE SCALE GENOMIC DNA]</scope>
    <source>
        <strain evidence="2 3">F0041</strain>
    </source>
</reference>
<evidence type="ECO:0000313" key="2">
    <source>
        <dbReference type="EMBL" id="ERI88617.1"/>
    </source>
</evidence>
<feature type="compositionally biased region" description="Gly residues" evidence="1">
    <location>
        <begin position="54"/>
        <end position="63"/>
    </location>
</feature>
<dbReference type="Proteomes" id="UP000016496">
    <property type="component" value="Unassembled WGS sequence"/>
</dbReference>
<name>U2E391_9BACE</name>
<sequence>MFPSLVAGHSVGRSFAGERGFTGASPSQRSIFFTERFSAARGVKETSSPDAEGGWHGSDGWGGKAVVRESSSRGETEEEGARPLSGKYRCSWRQVKAICFSCRGLSVKQRLLAEREQNA</sequence>